<dbReference type="EMBL" id="CP032509">
    <property type="protein sequence ID" value="AZN72781.1"/>
    <property type="molecule type" value="Genomic_DNA"/>
</dbReference>
<name>A0A3Q8XQ84_9HYPH</name>
<keyword evidence="2" id="KW-1185">Reference proteome</keyword>
<evidence type="ECO:0000313" key="1">
    <source>
        <dbReference type="EMBL" id="AZN72781.1"/>
    </source>
</evidence>
<gene>
    <name evidence="1" type="ORF">D5400_17190</name>
</gene>
<organism evidence="1 2">
    <name type="scientific">Georhizobium profundi</name>
    <dbReference type="NCBI Taxonomy" id="2341112"/>
    <lineage>
        <taxon>Bacteria</taxon>
        <taxon>Pseudomonadati</taxon>
        <taxon>Pseudomonadota</taxon>
        <taxon>Alphaproteobacteria</taxon>
        <taxon>Hyphomicrobiales</taxon>
        <taxon>Rhizobiaceae</taxon>
        <taxon>Georhizobium</taxon>
    </lineage>
</organism>
<dbReference type="KEGG" id="abaw:D5400_17190"/>
<sequence>MLPRPPRDYALDLLELEMALDSAQPGANGFADSVREVTRALGGTYLFDLPASGILDGKQRIAALSMPIGAGGTIVFVVLSEDGSSVSVDMVTEETADLARFAEAFLTLHQHF</sequence>
<evidence type="ECO:0000313" key="2">
    <source>
        <dbReference type="Proteomes" id="UP000268192"/>
    </source>
</evidence>
<dbReference type="AlphaFoldDB" id="A0A3Q8XQ84"/>
<accession>A0A3Q8XQ84</accession>
<dbReference type="Proteomes" id="UP000268192">
    <property type="component" value="Chromosome"/>
</dbReference>
<proteinExistence type="predicted"/>
<reference evidence="1 2" key="1">
    <citation type="submission" date="2018-09" db="EMBL/GenBank/DDBJ databases">
        <title>Marinorhizobium profundi gen. nov., sp. nov., isolated from a deep-sea sediment sample from the New Britain Trench and proposal of Marinorhizobiaceae fam. nov. in the order Rhizobiales of the class Alphaproteobacteria.</title>
        <authorList>
            <person name="Cao J."/>
        </authorList>
    </citation>
    <scope>NUCLEOTIDE SEQUENCE [LARGE SCALE GENOMIC DNA]</scope>
    <source>
        <strain evidence="1 2">WS11</strain>
    </source>
</reference>
<protein>
    <submittedName>
        <fullName evidence="1">Uncharacterized protein</fullName>
    </submittedName>
</protein>